<dbReference type="GO" id="GO:0008270">
    <property type="term" value="F:zinc ion binding"/>
    <property type="evidence" value="ECO:0007669"/>
    <property type="project" value="UniProtKB-KW"/>
</dbReference>
<sequence length="332" mass="36776">MSAFGPLSVNGKPIPGVYNALNFATFKKHSRSLSERLLACATCAQESKQIKNGGVDLKLCRGCLYVAFCSKECQIALWPSHKKECRPNLPGSINLEVAEDFLSNPFLLHYLRVALIAKLAIGLGRVDLDPQHEEGLILGTIDPNGSDRIPGFLRLEIHDDPLEPILFDTNGKGGLTKQRESDSMLIRLWRLSRKYANSIGHNRYPIVMVGFGYENVRHDYGIEITPEALATALGGQSASPIATLPASIKPPPFPWTYDAVMFGIILEYIKLDTDNTLKLRRHLGKTDKLHIRRIGLEYFGMTGPKKLLGSGWSLTGSEMDSPDETRKLAEAF</sequence>
<evidence type="ECO:0000256" key="4">
    <source>
        <dbReference type="PROSITE-ProRule" id="PRU00134"/>
    </source>
</evidence>
<dbReference type="SUPFAM" id="SSF144232">
    <property type="entry name" value="HIT/MYND zinc finger-like"/>
    <property type="match status" value="1"/>
</dbReference>
<dbReference type="PROSITE" id="PS01360">
    <property type="entry name" value="ZF_MYND_1"/>
    <property type="match status" value="1"/>
</dbReference>
<keyword evidence="7" id="KW-1185">Reference proteome</keyword>
<keyword evidence="2 4" id="KW-0863">Zinc-finger</keyword>
<name>A0A067SKK6_GALM3</name>
<dbReference type="InterPro" id="IPR002893">
    <property type="entry name" value="Znf_MYND"/>
</dbReference>
<reference evidence="7" key="1">
    <citation type="journal article" date="2014" name="Proc. Natl. Acad. Sci. U.S.A.">
        <title>Extensive sampling of basidiomycete genomes demonstrates inadequacy of the white-rot/brown-rot paradigm for wood decay fungi.</title>
        <authorList>
            <person name="Riley R."/>
            <person name="Salamov A.A."/>
            <person name="Brown D.W."/>
            <person name="Nagy L.G."/>
            <person name="Floudas D."/>
            <person name="Held B.W."/>
            <person name="Levasseur A."/>
            <person name="Lombard V."/>
            <person name="Morin E."/>
            <person name="Otillar R."/>
            <person name="Lindquist E.A."/>
            <person name="Sun H."/>
            <person name="LaButti K.M."/>
            <person name="Schmutz J."/>
            <person name="Jabbour D."/>
            <person name="Luo H."/>
            <person name="Baker S.E."/>
            <person name="Pisabarro A.G."/>
            <person name="Walton J.D."/>
            <person name="Blanchette R.A."/>
            <person name="Henrissat B."/>
            <person name="Martin F."/>
            <person name="Cullen D."/>
            <person name="Hibbett D.S."/>
            <person name="Grigoriev I.V."/>
        </authorList>
    </citation>
    <scope>NUCLEOTIDE SEQUENCE [LARGE SCALE GENOMIC DNA]</scope>
    <source>
        <strain evidence="7">CBS 339.88</strain>
    </source>
</reference>
<dbReference type="AlphaFoldDB" id="A0A067SKK6"/>
<evidence type="ECO:0000259" key="5">
    <source>
        <dbReference type="PROSITE" id="PS50865"/>
    </source>
</evidence>
<organism evidence="6 7">
    <name type="scientific">Galerina marginata (strain CBS 339.88)</name>
    <dbReference type="NCBI Taxonomy" id="685588"/>
    <lineage>
        <taxon>Eukaryota</taxon>
        <taxon>Fungi</taxon>
        <taxon>Dikarya</taxon>
        <taxon>Basidiomycota</taxon>
        <taxon>Agaricomycotina</taxon>
        <taxon>Agaricomycetes</taxon>
        <taxon>Agaricomycetidae</taxon>
        <taxon>Agaricales</taxon>
        <taxon>Agaricineae</taxon>
        <taxon>Strophariaceae</taxon>
        <taxon>Galerina</taxon>
    </lineage>
</organism>
<accession>A0A067SKK6</accession>
<dbReference type="EMBL" id="KL142396">
    <property type="protein sequence ID" value="KDR70547.1"/>
    <property type="molecule type" value="Genomic_DNA"/>
</dbReference>
<dbReference type="Pfam" id="PF01753">
    <property type="entry name" value="zf-MYND"/>
    <property type="match status" value="1"/>
</dbReference>
<keyword evidence="3" id="KW-0862">Zinc</keyword>
<keyword evidence="1" id="KW-0479">Metal-binding</keyword>
<evidence type="ECO:0000256" key="3">
    <source>
        <dbReference type="ARBA" id="ARBA00022833"/>
    </source>
</evidence>
<dbReference type="PROSITE" id="PS50865">
    <property type="entry name" value="ZF_MYND_2"/>
    <property type="match status" value="1"/>
</dbReference>
<dbReference type="HOGENOM" id="CLU_060143_1_0_1"/>
<evidence type="ECO:0000256" key="1">
    <source>
        <dbReference type="ARBA" id="ARBA00022723"/>
    </source>
</evidence>
<gene>
    <name evidence="6" type="ORF">GALMADRAFT_877956</name>
</gene>
<evidence type="ECO:0000313" key="7">
    <source>
        <dbReference type="Proteomes" id="UP000027222"/>
    </source>
</evidence>
<dbReference type="Gene3D" id="6.10.140.2220">
    <property type="match status" value="1"/>
</dbReference>
<feature type="domain" description="MYND-type" evidence="5">
    <location>
        <begin position="40"/>
        <end position="85"/>
    </location>
</feature>
<evidence type="ECO:0000313" key="6">
    <source>
        <dbReference type="EMBL" id="KDR70547.1"/>
    </source>
</evidence>
<dbReference type="OrthoDB" id="5231159at2759"/>
<evidence type="ECO:0000256" key="2">
    <source>
        <dbReference type="ARBA" id="ARBA00022771"/>
    </source>
</evidence>
<protein>
    <recommendedName>
        <fullName evidence="5">MYND-type domain-containing protein</fullName>
    </recommendedName>
</protein>
<proteinExistence type="predicted"/>
<dbReference type="STRING" id="685588.A0A067SKK6"/>
<dbReference type="Proteomes" id="UP000027222">
    <property type="component" value="Unassembled WGS sequence"/>
</dbReference>